<protein>
    <recommendedName>
        <fullName evidence="3">Four helix bundle protein</fullName>
    </recommendedName>
</protein>
<gene>
    <name evidence="1" type="ORF">CMTB2_04272</name>
</gene>
<dbReference type="AlphaFoldDB" id="A0AAI9F1Q0"/>
<comment type="caution">
    <text evidence="1">The sequence shown here is derived from an EMBL/GenBank/DDBJ whole genome shotgun (WGS) entry which is preliminary data.</text>
</comment>
<dbReference type="SUPFAM" id="SSF158446">
    <property type="entry name" value="IVS-encoded protein-like"/>
    <property type="match status" value="1"/>
</dbReference>
<reference evidence="1 2" key="1">
    <citation type="journal article" date="2011" name="Stand. Genomic Sci.">
        <title>Draft genome sequence of Caminibacter mediatlanticus strain TB-2, an epsilonproteobacterium isolated from a deep-sea hydrothermal vent.</title>
        <authorList>
            <person name="Giovannelli D."/>
            <person name="Ferriera S."/>
            <person name="Johnson J."/>
            <person name="Kravitz S."/>
            <person name="Perez-Rodriguez I."/>
            <person name="Ricci J."/>
            <person name="O'Brien C."/>
            <person name="Voordeckers J.W."/>
            <person name="Bini E."/>
            <person name="Vetriani C."/>
        </authorList>
    </citation>
    <scope>NUCLEOTIDE SEQUENCE [LARGE SCALE GENOMIC DNA]</scope>
    <source>
        <strain evidence="1 2">TB-2</strain>
    </source>
</reference>
<dbReference type="InterPro" id="IPR012657">
    <property type="entry name" value="23S_rRNA-intervening_sequence"/>
</dbReference>
<name>A0AAI9F1Q0_9BACT</name>
<dbReference type="PANTHER" id="PTHR38471">
    <property type="entry name" value="FOUR HELIX BUNDLE PROTEIN"/>
    <property type="match status" value="1"/>
</dbReference>
<dbReference type="PANTHER" id="PTHR38471:SF2">
    <property type="entry name" value="FOUR HELIX BUNDLE PROTEIN"/>
    <property type="match status" value="1"/>
</dbReference>
<dbReference type="EMBL" id="ABCJ01000013">
    <property type="protein sequence ID" value="EDM22983.1"/>
    <property type="molecule type" value="Genomic_DNA"/>
</dbReference>
<sequence>MENENVILDKSYNFALRIIKVYKFLNTQKEFILSKQLLRSGTSIGANITEAQEAISKKDFKNQMSIALKEAAESRYWVKLLKDSEYLTQKQAKSLLDDLEEIIKILSKIVKNAN</sequence>
<evidence type="ECO:0000313" key="2">
    <source>
        <dbReference type="Proteomes" id="UP000003288"/>
    </source>
</evidence>
<dbReference type="RefSeq" id="WP_007475558.1">
    <property type="nucleotide sequence ID" value="NZ_ABCJ01000013.1"/>
</dbReference>
<dbReference type="Gene3D" id="1.20.1440.60">
    <property type="entry name" value="23S rRNA-intervening sequence"/>
    <property type="match status" value="1"/>
</dbReference>
<proteinExistence type="predicted"/>
<dbReference type="Proteomes" id="UP000003288">
    <property type="component" value="Unassembled WGS sequence"/>
</dbReference>
<dbReference type="Pfam" id="PF05635">
    <property type="entry name" value="23S_rRNA_IVP"/>
    <property type="match status" value="1"/>
</dbReference>
<organism evidence="1 2">
    <name type="scientific">Caminibacter mediatlanticus TB-2</name>
    <dbReference type="NCBI Taxonomy" id="391592"/>
    <lineage>
        <taxon>Bacteria</taxon>
        <taxon>Pseudomonadati</taxon>
        <taxon>Campylobacterota</taxon>
        <taxon>Epsilonproteobacteria</taxon>
        <taxon>Nautiliales</taxon>
        <taxon>Nautiliaceae</taxon>
        <taxon>Caminibacter</taxon>
    </lineage>
</organism>
<evidence type="ECO:0000313" key="1">
    <source>
        <dbReference type="EMBL" id="EDM22983.1"/>
    </source>
</evidence>
<dbReference type="NCBIfam" id="TIGR02436">
    <property type="entry name" value="four helix bundle protein"/>
    <property type="match status" value="1"/>
</dbReference>
<evidence type="ECO:0008006" key="3">
    <source>
        <dbReference type="Google" id="ProtNLM"/>
    </source>
</evidence>
<dbReference type="InterPro" id="IPR036583">
    <property type="entry name" value="23S_rRNA_IVS_sf"/>
</dbReference>
<accession>A0AAI9F1Q0</accession>
<dbReference type="PIRSF" id="PIRSF035652">
    <property type="entry name" value="CHP02436"/>
    <property type="match status" value="1"/>
</dbReference>